<dbReference type="Proteomes" id="UP000005631">
    <property type="component" value="Chromosome"/>
</dbReference>
<dbReference type="SMART" id="SM01027">
    <property type="entry name" value="Beta-Casp"/>
    <property type="match status" value="1"/>
</dbReference>
<dbReference type="InterPro" id="IPR011108">
    <property type="entry name" value="RMMBL"/>
</dbReference>
<dbReference type="Pfam" id="PF07521">
    <property type="entry name" value="RMMBL"/>
    <property type="match status" value="1"/>
</dbReference>
<dbReference type="CDD" id="cd16295">
    <property type="entry name" value="TTHA0252-CPSF-like_MBL-fold"/>
    <property type="match status" value="1"/>
</dbReference>
<dbReference type="EMBL" id="CP003156">
    <property type="protein sequence ID" value="AEV31265.1"/>
    <property type="molecule type" value="Genomic_DNA"/>
</dbReference>
<dbReference type="OrthoDB" id="9803916at2"/>
<accession>G8R7F4</accession>
<name>G8R7F4_OWEHD</name>
<dbReference type="RefSeq" id="WP_014200626.1">
    <property type="nucleotide sequence ID" value="NC_016599.1"/>
</dbReference>
<dbReference type="GO" id="GO:0004527">
    <property type="term" value="F:exonuclease activity"/>
    <property type="evidence" value="ECO:0007669"/>
    <property type="project" value="UniProtKB-KW"/>
</dbReference>
<sequence length="456" mass="51172">MKPNSLSLKFLGAAGTVTGSKTLLTFNGSKILIDCGLFQGIKSLRKQNWEDLDLASDVSDIILTHAHLDHSGYLPRFVKQGFKGQIHCTPITAKLVRIILLDSAKIQEEDAERANRKKYSKHEKAEPLYTTEDVHHTLNLIVTHEYNEWMVPGPDLRFTFIQNGHIPGSAMVEVHAGVKKIVFSGDLGRLKPLIMPKPKPLPEADLLILESTYGDRLHGVTSAFDQIKEAVNLGYEQKGQILIPSFAVERTQEILYILLCLIRDKKIPSLRIYLDSPMATEVTKVLLSFYEFLKDPELRDIMNRNLEIVSDYRASQAIVAMEECKIVIAGSGMITGGRILHHLEAHISKPSTVVILPGFQALGTRGSDLAKGVPEIKFFGKYYKVQARITQLDSLSAHADRNEILEWVKHTSKLPQRIILNHGEETAAHSLKLKLEHELEIPVLVATPNMHYVMDF</sequence>
<evidence type="ECO:0000313" key="4">
    <source>
        <dbReference type="EMBL" id="AEV31265.1"/>
    </source>
</evidence>
<dbReference type="InterPro" id="IPR050698">
    <property type="entry name" value="MBL"/>
</dbReference>
<organism evidence="4 5">
    <name type="scientific">Owenweeksia hongkongensis (strain DSM 17368 / CIP 108786 / JCM 12287 / NRRL B-23963 / UST20020801)</name>
    <dbReference type="NCBI Taxonomy" id="926562"/>
    <lineage>
        <taxon>Bacteria</taxon>
        <taxon>Pseudomonadati</taxon>
        <taxon>Bacteroidota</taxon>
        <taxon>Flavobacteriia</taxon>
        <taxon>Flavobacteriales</taxon>
        <taxon>Owenweeksiaceae</taxon>
        <taxon>Owenweeksia</taxon>
    </lineage>
</organism>
<keyword evidence="5" id="KW-1185">Reference proteome</keyword>
<dbReference type="AlphaFoldDB" id="G8R7F4"/>
<dbReference type="STRING" id="926562.Oweho_0243"/>
<keyword evidence="1" id="KW-0378">Hydrolase</keyword>
<dbReference type="Pfam" id="PF10996">
    <property type="entry name" value="Beta-Casp"/>
    <property type="match status" value="1"/>
</dbReference>
<dbReference type="InterPro" id="IPR022712">
    <property type="entry name" value="Beta_Casp"/>
</dbReference>
<dbReference type="PANTHER" id="PTHR11203:SF37">
    <property type="entry name" value="INTEGRATOR COMPLEX SUBUNIT 11"/>
    <property type="match status" value="1"/>
</dbReference>
<evidence type="ECO:0000313" key="5">
    <source>
        <dbReference type="Proteomes" id="UP000005631"/>
    </source>
</evidence>
<feature type="domain" description="Beta-Casp" evidence="3">
    <location>
        <begin position="251"/>
        <end position="369"/>
    </location>
</feature>
<dbReference type="SUPFAM" id="SSF56281">
    <property type="entry name" value="Metallo-hydrolase/oxidoreductase"/>
    <property type="match status" value="1"/>
</dbReference>
<evidence type="ECO:0000259" key="2">
    <source>
        <dbReference type="SMART" id="SM00849"/>
    </source>
</evidence>
<reference evidence="4 5" key="1">
    <citation type="journal article" date="2012" name="Stand. Genomic Sci.">
        <title>Genome sequence of the orange-pigmented seawater bacterium Owenweeksia hongkongensis type strain (UST20020801(T)).</title>
        <authorList>
            <person name="Riedel T."/>
            <person name="Held B."/>
            <person name="Nolan M."/>
            <person name="Lucas S."/>
            <person name="Lapidus A."/>
            <person name="Tice H."/>
            <person name="Del Rio T.G."/>
            <person name="Cheng J.F."/>
            <person name="Han C."/>
            <person name="Tapia R."/>
            <person name="Goodwin L.A."/>
            <person name="Pitluck S."/>
            <person name="Liolios K."/>
            <person name="Mavromatis K."/>
            <person name="Pagani I."/>
            <person name="Ivanova N."/>
            <person name="Mikhailova N."/>
            <person name="Pati A."/>
            <person name="Chen A."/>
            <person name="Palaniappan K."/>
            <person name="Rohde M."/>
            <person name="Tindall B.J."/>
            <person name="Detter J.C."/>
            <person name="Goker M."/>
            <person name="Woyke T."/>
            <person name="Bristow J."/>
            <person name="Eisen J.A."/>
            <person name="Markowitz V."/>
            <person name="Hugenholtz P."/>
            <person name="Klenk H.P."/>
            <person name="Kyrpides N.C."/>
        </authorList>
    </citation>
    <scope>NUCLEOTIDE SEQUENCE</scope>
    <source>
        <strain evidence="5">DSM 17368 / JCM 12287 / NRRL B-23963</strain>
    </source>
</reference>
<dbReference type="PATRIC" id="fig|926562.3.peg.249"/>
<dbReference type="GO" id="GO:0004521">
    <property type="term" value="F:RNA endonuclease activity"/>
    <property type="evidence" value="ECO:0007669"/>
    <property type="project" value="TreeGrafter"/>
</dbReference>
<protein>
    <submittedName>
        <fullName evidence="4">Putative exonuclease of the beta-lactamase fold involved in RNA processing</fullName>
    </submittedName>
</protein>
<gene>
    <name evidence="4" type="ordered locus">Oweho_0243</name>
</gene>
<dbReference type="InterPro" id="IPR036866">
    <property type="entry name" value="RibonucZ/Hydroxyglut_hydro"/>
</dbReference>
<feature type="domain" description="Metallo-beta-lactamase" evidence="2">
    <location>
        <begin position="18"/>
        <end position="235"/>
    </location>
</feature>
<dbReference type="PANTHER" id="PTHR11203">
    <property type="entry name" value="CLEAVAGE AND POLYADENYLATION SPECIFICITY FACTOR FAMILY MEMBER"/>
    <property type="match status" value="1"/>
</dbReference>
<dbReference type="Gene3D" id="3.60.15.10">
    <property type="entry name" value="Ribonuclease Z/Hydroxyacylglutathione hydrolase-like"/>
    <property type="match status" value="1"/>
</dbReference>
<evidence type="ECO:0000256" key="1">
    <source>
        <dbReference type="ARBA" id="ARBA00022801"/>
    </source>
</evidence>
<dbReference type="HOGENOM" id="CLU_009673_5_2_10"/>
<evidence type="ECO:0000259" key="3">
    <source>
        <dbReference type="SMART" id="SM01027"/>
    </source>
</evidence>
<dbReference type="SMART" id="SM00849">
    <property type="entry name" value="Lactamase_B"/>
    <property type="match status" value="1"/>
</dbReference>
<dbReference type="Pfam" id="PF00753">
    <property type="entry name" value="Lactamase_B"/>
    <property type="match status" value="1"/>
</dbReference>
<keyword evidence="4" id="KW-0540">Nuclease</keyword>
<dbReference type="KEGG" id="oho:Oweho_0243"/>
<dbReference type="Gene3D" id="3.40.50.10890">
    <property type="match status" value="1"/>
</dbReference>
<dbReference type="InterPro" id="IPR001279">
    <property type="entry name" value="Metallo-B-lactamas"/>
</dbReference>
<keyword evidence="4" id="KW-0269">Exonuclease</keyword>
<dbReference type="eggNOG" id="COG1236">
    <property type="taxonomic scope" value="Bacteria"/>
</dbReference>
<proteinExistence type="predicted"/>